<proteinExistence type="predicted"/>
<dbReference type="InterPro" id="IPR045629">
    <property type="entry name" value="DUF6232"/>
</dbReference>
<organism evidence="3 4">
    <name type="scientific">Streptomyces antnestii</name>
    <dbReference type="NCBI Taxonomy" id="2494256"/>
    <lineage>
        <taxon>Bacteria</taxon>
        <taxon>Bacillati</taxon>
        <taxon>Actinomycetota</taxon>
        <taxon>Actinomycetes</taxon>
        <taxon>Kitasatosporales</taxon>
        <taxon>Streptomycetaceae</taxon>
        <taxon>Streptomyces</taxon>
    </lineage>
</organism>
<comment type="caution">
    <text evidence="3">The sequence shown here is derived from an EMBL/GenBank/DDBJ whole genome shotgun (WGS) entry which is preliminary data.</text>
</comment>
<evidence type="ECO:0000313" key="4">
    <source>
        <dbReference type="Proteomes" id="UP000283128"/>
    </source>
</evidence>
<dbReference type="AlphaFoldDB" id="A0A437PJN4"/>
<dbReference type="OrthoDB" id="3528632at2"/>
<dbReference type="Proteomes" id="UP000283128">
    <property type="component" value="Unassembled WGS sequence"/>
</dbReference>
<evidence type="ECO:0000313" key="3">
    <source>
        <dbReference type="EMBL" id="RVU22457.1"/>
    </source>
</evidence>
<accession>A0A437PJN4</accession>
<evidence type="ECO:0000256" key="1">
    <source>
        <dbReference type="SAM" id="MobiDB-lite"/>
    </source>
</evidence>
<keyword evidence="2" id="KW-0472">Membrane</keyword>
<feature type="transmembrane region" description="Helical" evidence="2">
    <location>
        <begin position="80"/>
        <end position="103"/>
    </location>
</feature>
<feature type="region of interest" description="Disordered" evidence="1">
    <location>
        <begin position="1"/>
        <end position="28"/>
    </location>
</feature>
<sequence>MAPQPPPTSKSQASPSDRPWHNRVAPPPLPPLPPHLGGSVNLKVGKRLLWVGGAAYPLRNITRVYTFLLTPRRGEATMLFLKRVGIVLSVAFALGIVNGLTRFGSEDTSNTISRLIWFGAVTALIFCAVELGVVLTAPTHWVLAIETSGASTALVTSKNTQHLHELVGYVVNAIENPEVEFQVKVETLMINPRNYHFGDNVNMYGGSGNVGMAKS</sequence>
<reference evidence="3 4" key="1">
    <citation type="submission" date="2019-01" db="EMBL/GenBank/DDBJ databases">
        <title>Genome sequences of Streptomyces and Rhizobium isolates collected from root and soil.</title>
        <authorList>
            <person name="Chhettri S."/>
            <person name="Sevigny J.L."/>
            <person name="Sen A."/>
            <person name="Ennis N."/>
            <person name="Tisa L."/>
        </authorList>
    </citation>
    <scope>NUCLEOTIDE SEQUENCE [LARGE SCALE GENOMIC DNA]</scope>
    <source>
        <strain evidence="3 4">San01</strain>
    </source>
</reference>
<dbReference type="Pfam" id="PF19744">
    <property type="entry name" value="DUF6232"/>
    <property type="match status" value="1"/>
</dbReference>
<dbReference type="EMBL" id="RZYA01000011">
    <property type="protein sequence ID" value="RVU22457.1"/>
    <property type="molecule type" value="Genomic_DNA"/>
</dbReference>
<keyword evidence="2" id="KW-1133">Transmembrane helix</keyword>
<protein>
    <submittedName>
        <fullName evidence="3">Uncharacterized protein</fullName>
    </submittedName>
</protein>
<keyword evidence="2" id="KW-0812">Transmembrane</keyword>
<evidence type="ECO:0000256" key="2">
    <source>
        <dbReference type="SAM" id="Phobius"/>
    </source>
</evidence>
<name>A0A437PJN4_9ACTN</name>
<feature type="transmembrane region" description="Helical" evidence="2">
    <location>
        <begin position="115"/>
        <end position="135"/>
    </location>
</feature>
<gene>
    <name evidence="3" type="ORF">EOT10_23540</name>
</gene>
<keyword evidence="4" id="KW-1185">Reference proteome</keyword>